<dbReference type="SUPFAM" id="SSF53067">
    <property type="entry name" value="Actin-like ATPase domain"/>
    <property type="match status" value="1"/>
</dbReference>
<dbReference type="PANTHER" id="PTHR18964:SF149">
    <property type="entry name" value="BIFUNCTIONAL UDP-N-ACETYLGLUCOSAMINE 2-EPIMERASE_N-ACETYLMANNOSAMINE KINASE"/>
    <property type="match status" value="1"/>
</dbReference>
<proteinExistence type="inferred from homology"/>
<sequence length="339" mass="34734">MARDEYAIGLDLGGTKILAGLVHSSGKMLGQTLLPTASQEGAEAVIDRVLAAIEGVLATAQVERRSVRGVGIASAGVIDSAAAEVIFAGNLGWRNVPIGRLIADRFGLPVRLMNDANAAAVAEWMWGAGKGTQNMIYVTVSTGVGAGIISGGQLVQGAEGGAGEFGHISIDWNGPLCGCGNRGCLELYASGTAIEKLARKQVEAGELVLAGAGGALTTGEALTAKAIGEAALAGDRACIEIVERAGFYLGVGTTSLIHLFNPEVIVFGGGVMNASSILLAEAEKSVRERCIPSMANQVKFALQQVGVEAGAVGAAGSFFSWDGQEANLPIFSRKLYCKD</sequence>
<keyword evidence="5" id="KW-1185">Reference proteome</keyword>
<evidence type="ECO:0000313" key="5">
    <source>
        <dbReference type="Proteomes" id="UP000317180"/>
    </source>
</evidence>
<dbReference type="InterPro" id="IPR000600">
    <property type="entry name" value="ROK"/>
</dbReference>
<comment type="caution">
    <text evidence="3">The sequence shown here is derived from an EMBL/GenBank/DDBJ whole genome shotgun (WGS) entry which is preliminary data.</text>
</comment>
<evidence type="ECO:0000313" key="4">
    <source>
        <dbReference type="Proteomes" id="UP000276178"/>
    </source>
</evidence>
<reference evidence="2 5" key="2">
    <citation type="submission" date="2019-06" db="EMBL/GenBank/DDBJ databases">
        <title>Whole genome shotgun sequence of Brevibacillus agri NBRC 15538.</title>
        <authorList>
            <person name="Hosoyama A."/>
            <person name="Uohara A."/>
            <person name="Ohji S."/>
            <person name="Ichikawa N."/>
        </authorList>
    </citation>
    <scope>NUCLEOTIDE SEQUENCE [LARGE SCALE GENOMIC DNA]</scope>
    <source>
        <strain evidence="2 5">NBRC 15538</strain>
    </source>
</reference>
<dbReference type="InterPro" id="IPR049874">
    <property type="entry name" value="ROK_cs"/>
</dbReference>
<dbReference type="Proteomes" id="UP000276178">
    <property type="component" value="Unassembled WGS sequence"/>
</dbReference>
<dbReference type="GeneID" id="82813470"/>
<evidence type="ECO:0000313" key="2">
    <source>
        <dbReference type="EMBL" id="GED25807.1"/>
    </source>
</evidence>
<accession>A0A3M8AUW8</accession>
<organism evidence="3 4">
    <name type="scientific">Brevibacillus agri</name>
    <dbReference type="NCBI Taxonomy" id="51101"/>
    <lineage>
        <taxon>Bacteria</taxon>
        <taxon>Bacillati</taxon>
        <taxon>Bacillota</taxon>
        <taxon>Bacilli</taxon>
        <taxon>Bacillales</taxon>
        <taxon>Paenibacillaceae</taxon>
        <taxon>Brevibacillus</taxon>
    </lineage>
</organism>
<protein>
    <submittedName>
        <fullName evidence="2">Glucokinase</fullName>
    </submittedName>
    <submittedName>
        <fullName evidence="3">ROK family protein</fullName>
    </submittedName>
</protein>
<dbReference type="Gene3D" id="3.30.420.40">
    <property type="match status" value="2"/>
</dbReference>
<dbReference type="OrthoDB" id="9796533at2"/>
<dbReference type="PANTHER" id="PTHR18964">
    <property type="entry name" value="ROK (REPRESSOR, ORF, KINASE) FAMILY"/>
    <property type="match status" value="1"/>
</dbReference>
<dbReference type="Pfam" id="PF00480">
    <property type="entry name" value="ROK"/>
    <property type="match status" value="1"/>
</dbReference>
<reference evidence="3 4" key="1">
    <citation type="submission" date="2018-10" db="EMBL/GenBank/DDBJ databases">
        <title>Phylogenomics of Brevibacillus.</title>
        <authorList>
            <person name="Dunlap C."/>
        </authorList>
    </citation>
    <scope>NUCLEOTIDE SEQUENCE [LARGE SCALE GENOMIC DNA]</scope>
    <source>
        <strain evidence="3 4">NRRL NRS 1219</strain>
    </source>
</reference>
<evidence type="ECO:0000313" key="3">
    <source>
        <dbReference type="EMBL" id="RNB54940.1"/>
    </source>
</evidence>
<dbReference type="Proteomes" id="UP000317180">
    <property type="component" value="Unassembled WGS sequence"/>
</dbReference>
<gene>
    <name evidence="2" type="ORF">BAG01nite_19090</name>
    <name evidence="3" type="ORF">EB820_12715</name>
</gene>
<dbReference type="EMBL" id="RHHN01000037">
    <property type="protein sequence ID" value="RNB54940.1"/>
    <property type="molecule type" value="Genomic_DNA"/>
</dbReference>
<dbReference type="AlphaFoldDB" id="A0A3M8AUW8"/>
<dbReference type="EMBL" id="BJOD01000016">
    <property type="protein sequence ID" value="GED25807.1"/>
    <property type="molecule type" value="Genomic_DNA"/>
</dbReference>
<dbReference type="RefSeq" id="WP_026558202.1">
    <property type="nucleotide sequence ID" value="NZ_BJOD01000016.1"/>
</dbReference>
<comment type="similarity">
    <text evidence="1">Belongs to the ROK (NagC/XylR) family.</text>
</comment>
<name>A0A3M8AUW8_9BACL</name>
<evidence type="ECO:0000256" key="1">
    <source>
        <dbReference type="ARBA" id="ARBA00006479"/>
    </source>
</evidence>
<dbReference type="InterPro" id="IPR043129">
    <property type="entry name" value="ATPase_NBD"/>
</dbReference>
<dbReference type="PROSITE" id="PS01125">
    <property type="entry name" value="ROK"/>
    <property type="match status" value="1"/>
</dbReference>